<name>A0A660L0C8_9ACTN</name>
<dbReference type="EMBL" id="RBIL01000002">
    <property type="protein sequence ID" value="RKQ86795.1"/>
    <property type="molecule type" value="Genomic_DNA"/>
</dbReference>
<dbReference type="InterPro" id="IPR008331">
    <property type="entry name" value="Ferritin_DPS_dom"/>
</dbReference>
<dbReference type="GO" id="GO:0003677">
    <property type="term" value="F:DNA binding"/>
    <property type="evidence" value="ECO:0007669"/>
    <property type="project" value="UniProtKB-KW"/>
</dbReference>
<organism evidence="4 5">
    <name type="scientific">Solirubrobacter pauli</name>
    <dbReference type="NCBI Taxonomy" id="166793"/>
    <lineage>
        <taxon>Bacteria</taxon>
        <taxon>Bacillati</taxon>
        <taxon>Actinomycetota</taxon>
        <taxon>Thermoleophilia</taxon>
        <taxon>Solirubrobacterales</taxon>
        <taxon>Solirubrobacteraceae</taxon>
        <taxon>Solirubrobacter</taxon>
    </lineage>
</organism>
<protein>
    <submittedName>
        <fullName evidence="4">Starvation-inducible DNA-binding protein</fullName>
    </submittedName>
</protein>
<feature type="domain" description="Ferritin/DPS" evidence="3">
    <location>
        <begin position="24"/>
        <end position="158"/>
    </location>
</feature>
<accession>A0A660L0C8</accession>
<gene>
    <name evidence="4" type="ORF">C8N24_4810</name>
</gene>
<keyword evidence="4" id="KW-0238">DNA-binding</keyword>
<comment type="similarity">
    <text evidence="1 2">Belongs to the Dps family.</text>
</comment>
<dbReference type="PANTHER" id="PTHR42932:SF2">
    <property type="entry name" value="DNA PROTECTION DURING STARVATION PROTEIN 1"/>
    <property type="match status" value="1"/>
</dbReference>
<comment type="caution">
    <text evidence="4">The sequence shown here is derived from an EMBL/GenBank/DDBJ whole genome shotgun (WGS) entry which is preliminary data.</text>
</comment>
<dbReference type="PIRSF" id="PIRSF005900">
    <property type="entry name" value="Dps"/>
    <property type="match status" value="1"/>
</dbReference>
<dbReference type="SUPFAM" id="SSF47240">
    <property type="entry name" value="Ferritin-like"/>
    <property type="match status" value="1"/>
</dbReference>
<dbReference type="InterPro" id="IPR009078">
    <property type="entry name" value="Ferritin-like_SF"/>
</dbReference>
<dbReference type="PROSITE" id="PS00818">
    <property type="entry name" value="DPS_1"/>
    <property type="match status" value="1"/>
</dbReference>
<evidence type="ECO:0000256" key="2">
    <source>
        <dbReference type="RuleBase" id="RU003875"/>
    </source>
</evidence>
<dbReference type="AlphaFoldDB" id="A0A660L0C8"/>
<dbReference type="GO" id="GO:0016722">
    <property type="term" value="F:oxidoreductase activity, acting on metal ions"/>
    <property type="evidence" value="ECO:0007669"/>
    <property type="project" value="InterPro"/>
</dbReference>
<evidence type="ECO:0000313" key="5">
    <source>
        <dbReference type="Proteomes" id="UP000278962"/>
    </source>
</evidence>
<dbReference type="CDD" id="cd01043">
    <property type="entry name" value="DPS"/>
    <property type="match status" value="1"/>
</dbReference>
<evidence type="ECO:0000256" key="1">
    <source>
        <dbReference type="ARBA" id="ARBA00009497"/>
    </source>
</evidence>
<dbReference type="InterPro" id="IPR002177">
    <property type="entry name" value="DPS_DNA-bd"/>
</dbReference>
<dbReference type="InterPro" id="IPR023188">
    <property type="entry name" value="DPS_DNA-bd_CS"/>
</dbReference>
<sequence length="160" mass="17494">MSTLSTDHHPTLRHADREAIGVELQAVLAILTDLALTGKHAHWNVQGPSFRALHLQLDELVDAWREAADTVAERAVALGHAPDGRIATIADQTPLPVLEAGPQLDRELLVALTRILTEAIGAIRERMDRLEDVDTVTADLLHGVVATLEEQTWMIRAQTA</sequence>
<reference evidence="4 5" key="1">
    <citation type="submission" date="2018-10" db="EMBL/GenBank/DDBJ databases">
        <title>Genomic Encyclopedia of Archaeal and Bacterial Type Strains, Phase II (KMG-II): from individual species to whole genera.</title>
        <authorList>
            <person name="Goeker M."/>
        </authorList>
    </citation>
    <scope>NUCLEOTIDE SEQUENCE [LARGE SCALE GENOMIC DNA]</scope>
    <source>
        <strain evidence="4 5">DSM 14954</strain>
    </source>
</reference>
<keyword evidence="5" id="KW-1185">Reference proteome</keyword>
<dbReference type="OrthoDB" id="9797687at2"/>
<evidence type="ECO:0000313" key="4">
    <source>
        <dbReference type="EMBL" id="RKQ86795.1"/>
    </source>
</evidence>
<dbReference type="RefSeq" id="WP_121254825.1">
    <property type="nucleotide sequence ID" value="NZ_RBIL01000002.1"/>
</dbReference>
<dbReference type="Proteomes" id="UP000278962">
    <property type="component" value="Unassembled WGS sequence"/>
</dbReference>
<dbReference type="Pfam" id="PF00210">
    <property type="entry name" value="Ferritin"/>
    <property type="match status" value="1"/>
</dbReference>
<proteinExistence type="inferred from homology"/>
<dbReference type="InterPro" id="IPR012347">
    <property type="entry name" value="Ferritin-like"/>
</dbReference>
<dbReference type="PANTHER" id="PTHR42932">
    <property type="entry name" value="GENERAL STRESS PROTEIN 20U"/>
    <property type="match status" value="1"/>
</dbReference>
<dbReference type="Gene3D" id="1.20.1260.10">
    <property type="match status" value="1"/>
</dbReference>
<dbReference type="PRINTS" id="PR01346">
    <property type="entry name" value="HELNAPAPROT"/>
</dbReference>
<evidence type="ECO:0000259" key="3">
    <source>
        <dbReference type="Pfam" id="PF00210"/>
    </source>
</evidence>
<dbReference type="GO" id="GO:0008199">
    <property type="term" value="F:ferric iron binding"/>
    <property type="evidence" value="ECO:0007669"/>
    <property type="project" value="InterPro"/>
</dbReference>